<dbReference type="Proteomes" id="UP000076962">
    <property type="component" value="Unassembled WGS sequence"/>
</dbReference>
<accession>A0A176S1D8</accession>
<gene>
    <name evidence="1" type="ORF">THIOM_002403</name>
</gene>
<organism evidence="1 2">
    <name type="scientific">Candidatus Thiomargarita nelsonii</name>
    <dbReference type="NCBI Taxonomy" id="1003181"/>
    <lineage>
        <taxon>Bacteria</taxon>
        <taxon>Pseudomonadati</taxon>
        <taxon>Pseudomonadota</taxon>
        <taxon>Gammaproteobacteria</taxon>
        <taxon>Thiotrichales</taxon>
        <taxon>Thiotrichaceae</taxon>
        <taxon>Thiomargarita</taxon>
    </lineage>
</organism>
<protein>
    <submittedName>
        <fullName evidence="1">Uncharacterized protein</fullName>
    </submittedName>
</protein>
<reference evidence="1 2" key="1">
    <citation type="submission" date="2016-05" db="EMBL/GenBank/DDBJ databases">
        <title>Single-cell genome of chain-forming Candidatus Thiomargarita nelsonii and comparison to other large sulfur-oxidizing bacteria.</title>
        <authorList>
            <person name="Winkel M."/>
            <person name="Salman V."/>
            <person name="Woyke T."/>
            <person name="Schulz-Vogt H."/>
            <person name="Richter M."/>
            <person name="Flood B."/>
            <person name="Bailey J."/>
            <person name="Amann R."/>
            <person name="Mussmann M."/>
        </authorList>
    </citation>
    <scope>NUCLEOTIDE SEQUENCE [LARGE SCALE GENOMIC DNA]</scope>
    <source>
        <strain evidence="1 2">THI036</strain>
    </source>
</reference>
<dbReference type="AlphaFoldDB" id="A0A176S1D8"/>
<keyword evidence="2" id="KW-1185">Reference proteome</keyword>
<comment type="caution">
    <text evidence="1">The sequence shown here is derived from an EMBL/GenBank/DDBJ whole genome shotgun (WGS) entry which is preliminary data.</text>
</comment>
<sequence length="58" mass="6893">MFLSPVRLHKNPKDEKVSFVPPKTNMVRTNYSFHYHDYGAQKKGFLFDLACHIYKISF</sequence>
<proteinExistence type="predicted"/>
<name>A0A176S1D8_9GAMM</name>
<evidence type="ECO:0000313" key="1">
    <source>
        <dbReference type="EMBL" id="OAD21825.1"/>
    </source>
</evidence>
<evidence type="ECO:0000313" key="2">
    <source>
        <dbReference type="Proteomes" id="UP000076962"/>
    </source>
</evidence>
<dbReference type="EMBL" id="LUTY01001368">
    <property type="protein sequence ID" value="OAD21825.1"/>
    <property type="molecule type" value="Genomic_DNA"/>
</dbReference>